<feature type="region of interest" description="Disordered" evidence="7">
    <location>
        <begin position="370"/>
        <end position="489"/>
    </location>
</feature>
<accession>A0AA97NXE6</accession>
<dbReference type="PROSITE" id="PS50158">
    <property type="entry name" value="ZF_CCHC"/>
    <property type="match status" value="1"/>
</dbReference>
<dbReference type="Gene3D" id="3.10.20.90">
    <property type="entry name" value="Phosphatidylinositol 3-kinase Catalytic Subunit, Chain A, domain 1"/>
    <property type="match status" value="1"/>
</dbReference>
<proteinExistence type="predicted"/>
<feature type="compositionally biased region" description="Low complexity" evidence="7">
    <location>
        <begin position="388"/>
        <end position="405"/>
    </location>
</feature>
<evidence type="ECO:0000259" key="8">
    <source>
        <dbReference type="PROSITE" id="PS50158"/>
    </source>
</evidence>
<evidence type="ECO:0000256" key="1">
    <source>
        <dbReference type="ARBA" id="ARBA00004123"/>
    </source>
</evidence>
<feature type="region of interest" description="Disordered" evidence="7">
    <location>
        <begin position="630"/>
        <end position="671"/>
    </location>
</feature>
<name>A0AA97NXE6_PYRO3</name>
<dbReference type="Pfam" id="PF13696">
    <property type="entry name" value="zf-CCHC_2"/>
    <property type="match status" value="1"/>
</dbReference>
<dbReference type="GO" id="GO:0005634">
    <property type="term" value="C:nucleus"/>
    <property type="evidence" value="ECO:0007669"/>
    <property type="project" value="UniProtKB-SubCell"/>
</dbReference>
<evidence type="ECO:0000256" key="7">
    <source>
        <dbReference type="SAM" id="MobiDB-lite"/>
    </source>
</evidence>
<reference evidence="10" key="1">
    <citation type="journal article" date="2012" name="PLoS Genet.">
        <title>Comparative analysis of the genomes of two field isolates of the rice blast fungus Magnaporthe oryzae.</title>
        <authorList>
            <person name="Xue M."/>
            <person name="Yang J."/>
            <person name="Li Z."/>
            <person name="Hu S."/>
            <person name="Yao N."/>
            <person name="Dean R.A."/>
            <person name="Zhao W."/>
            <person name="Shen M."/>
            <person name="Zhang H."/>
            <person name="Li C."/>
            <person name="Liu L."/>
            <person name="Cao L."/>
            <person name="Xu X."/>
            <person name="Xing Y."/>
            <person name="Hsiang T."/>
            <person name="Zhang Z."/>
            <person name="Xu J.R."/>
            <person name="Peng Y.L."/>
        </authorList>
    </citation>
    <scope>NUCLEOTIDE SEQUENCE</scope>
    <source>
        <strain evidence="10">Y34</strain>
    </source>
</reference>
<keyword evidence="4" id="KW-0862">Zinc</keyword>
<feature type="compositionally biased region" description="Basic residues" evidence="7">
    <location>
        <begin position="651"/>
        <end position="663"/>
    </location>
</feature>
<organism evidence="10">
    <name type="scientific">Pyricularia oryzae (strain Y34)</name>
    <name type="common">Rice blast fungus</name>
    <name type="synonym">Magnaporthe oryzae</name>
    <dbReference type="NCBI Taxonomy" id="1143189"/>
    <lineage>
        <taxon>Eukaryota</taxon>
        <taxon>Fungi</taxon>
        <taxon>Dikarya</taxon>
        <taxon>Ascomycota</taxon>
        <taxon>Pezizomycotina</taxon>
        <taxon>Sordariomycetes</taxon>
        <taxon>Sordariomycetidae</taxon>
        <taxon>Magnaporthales</taxon>
        <taxon>Pyriculariaceae</taxon>
        <taxon>Pyricularia</taxon>
    </lineage>
</organism>
<evidence type="ECO:0008006" key="11">
    <source>
        <dbReference type="Google" id="ProtNLM"/>
    </source>
</evidence>
<dbReference type="SUPFAM" id="SSF57756">
    <property type="entry name" value="Retrovirus zinc finger-like domains"/>
    <property type="match status" value="1"/>
</dbReference>
<dbReference type="InterPro" id="IPR001878">
    <property type="entry name" value="Znf_CCHC"/>
</dbReference>
<dbReference type="InterPro" id="IPR036875">
    <property type="entry name" value="Znf_CCHC_sf"/>
</dbReference>
<sequence>MSSSVFFKFKSQKEPTRVEFDGTGISVFELKRDIILKSGLGDGTDFDLAIYTEDGAEESQTNISSPIDKEYDDDTTIIPRSTIVVARRLPSMKPGAGRAARYVSGKAPVNAKNSSRKEQVAKASTTKAPSAALAQMSNAVTEEERLAAMFQAQSEQWTAQQEELSHQTPIYNGKPGVGKRPANVPDHEPPNGYICYRCGEKGHWIQLCPTNDNPEFDNRPRVKRTTGIPKSFLKTVDKATVLGQAGVDGEEGKVPSGVMVNADGDFVIAQPDKAAWEKFQARTKVSAAAQKVAVQDEKELQDRGLECPMDKRLFNEPMKTPCCEKTYCNDCITNALIESDFVCPGCQAEGVLIDNLKPDDETTAKIKQYHEEKEKEQQKEKEKEADAPKSPAAAKSPSANNQSAKTTENNGADSKEVGKASSKSPTTSVKSLAKDPTSPTEISTPNGTVSNPKKRPADQPAENPRVPRAPKAMQQQQQQASHQQQQQQMMQQMMNGMNGGMNPMGMPMMPFAPMPMNGMNAGFMGMPNMGNMNMGNMMNPMMGGGMGGFNGNGNMDYPMGGMSGNMNGNMNGNMSGNMQGNMQGGGWGMNGNGMHGGMGMNGGYNNMNGHMNGGGFNGGYNMNGGGSNMGDFKQFSNQAATEDDAYFRKPVNPHRHQNRQKRVRPSDYREL</sequence>
<dbReference type="Proteomes" id="UP000011086">
    <property type="component" value="Unassembled WGS sequence"/>
</dbReference>
<evidence type="ECO:0000313" key="10">
    <source>
        <dbReference type="EMBL" id="ELQ38225.1"/>
    </source>
</evidence>
<dbReference type="EMBL" id="JH793500">
    <property type="protein sequence ID" value="ELQ38225.1"/>
    <property type="molecule type" value="Genomic_DNA"/>
</dbReference>
<dbReference type="GO" id="GO:0006511">
    <property type="term" value="P:ubiquitin-dependent protein catabolic process"/>
    <property type="evidence" value="ECO:0007669"/>
    <property type="project" value="TreeGrafter"/>
</dbReference>
<dbReference type="InterPro" id="IPR014891">
    <property type="entry name" value="DWNN_domain"/>
</dbReference>
<feature type="compositionally biased region" description="Polar residues" evidence="7">
    <location>
        <begin position="437"/>
        <end position="451"/>
    </location>
</feature>
<dbReference type="Pfam" id="PF08783">
    <property type="entry name" value="DWNN"/>
    <property type="match status" value="1"/>
</dbReference>
<dbReference type="PANTHER" id="PTHR15439:SF0">
    <property type="entry name" value="CELL DIVISION CYCLE AND APOPTOSIS REGULATOR PROTEIN 1-RELATED"/>
    <property type="match status" value="1"/>
</dbReference>
<keyword evidence="5" id="KW-0539">Nucleus</keyword>
<gene>
    <name evidence="10" type="ORF">OOU_Y34scaffold00548g41</name>
</gene>
<evidence type="ECO:0000256" key="2">
    <source>
        <dbReference type="ARBA" id="ARBA00022723"/>
    </source>
</evidence>
<dbReference type="Gene3D" id="3.30.40.10">
    <property type="entry name" value="Zinc/RING finger domain, C3HC4 (zinc finger)"/>
    <property type="match status" value="1"/>
</dbReference>
<dbReference type="SMART" id="SM01180">
    <property type="entry name" value="DWNN"/>
    <property type="match status" value="1"/>
</dbReference>
<dbReference type="GO" id="GO:0008270">
    <property type="term" value="F:zinc ion binding"/>
    <property type="evidence" value="ECO:0007669"/>
    <property type="project" value="UniProtKB-KW"/>
</dbReference>
<dbReference type="InterPro" id="IPR033489">
    <property type="entry name" value="RBBP6"/>
</dbReference>
<dbReference type="SMART" id="SM00343">
    <property type="entry name" value="ZnF_C2HC"/>
    <property type="match status" value="1"/>
</dbReference>
<feature type="compositionally biased region" description="Basic and acidic residues" evidence="7">
    <location>
        <begin position="370"/>
        <end position="387"/>
    </location>
</feature>
<dbReference type="InterPro" id="IPR025829">
    <property type="entry name" value="Zn_knuckle_CX2CX3GHX4C"/>
</dbReference>
<evidence type="ECO:0000256" key="4">
    <source>
        <dbReference type="ARBA" id="ARBA00022833"/>
    </source>
</evidence>
<feature type="domain" description="DWNN" evidence="9">
    <location>
        <begin position="5"/>
        <end position="90"/>
    </location>
</feature>
<dbReference type="AlphaFoldDB" id="A0AA97NXE6"/>
<dbReference type="GO" id="GO:0061630">
    <property type="term" value="F:ubiquitin protein ligase activity"/>
    <property type="evidence" value="ECO:0007669"/>
    <property type="project" value="InterPro"/>
</dbReference>
<dbReference type="GO" id="GO:0003676">
    <property type="term" value="F:nucleic acid binding"/>
    <property type="evidence" value="ECO:0007669"/>
    <property type="project" value="InterPro"/>
</dbReference>
<keyword evidence="3 6" id="KW-0863">Zinc-finger</keyword>
<feature type="compositionally biased region" description="Polar residues" evidence="7">
    <location>
        <begin position="421"/>
        <end position="430"/>
    </location>
</feature>
<dbReference type="GO" id="GO:0006397">
    <property type="term" value="P:mRNA processing"/>
    <property type="evidence" value="ECO:0007669"/>
    <property type="project" value="InterPro"/>
</dbReference>
<evidence type="ECO:0000259" key="9">
    <source>
        <dbReference type="PROSITE" id="PS51282"/>
    </source>
</evidence>
<dbReference type="Gene3D" id="4.10.60.10">
    <property type="entry name" value="Zinc finger, CCHC-type"/>
    <property type="match status" value="1"/>
</dbReference>
<dbReference type="PANTHER" id="PTHR15439">
    <property type="entry name" value="RETINOBLASTOMA-BINDING PROTEIN 6"/>
    <property type="match status" value="1"/>
</dbReference>
<feature type="compositionally biased region" description="Low complexity" evidence="7">
    <location>
        <begin position="472"/>
        <end position="489"/>
    </location>
</feature>
<dbReference type="GO" id="GO:0016567">
    <property type="term" value="P:protein ubiquitination"/>
    <property type="evidence" value="ECO:0007669"/>
    <property type="project" value="InterPro"/>
</dbReference>
<protein>
    <recommendedName>
        <fullName evidence="11">MPE1</fullName>
    </recommendedName>
</protein>
<dbReference type="CDD" id="cd16620">
    <property type="entry name" value="vRING-HC-C4C4_RBBP6"/>
    <property type="match status" value="1"/>
</dbReference>
<feature type="domain" description="CCHC-type" evidence="8">
    <location>
        <begin position="195"/>
        <end position="209"/>
    </location>
</feature>
<keyword evidence="2" id="KW-0479">Metal-binding</keyword>
<evidence type="ECO:0000256" key="3">
    <source>
        <dbReference type="ARBA" id="ARBA00022771"/>
    </source>
</evidence>
<dbReference type="SUPFAM" id="SSF57850">
    <property type="entry name" value="RING/U-box"/>
    <property type="match status" value="1"/>
</dbReference>
<dbReference type="PROSITE" id="PS51282">
    <property type="entry name" value="DWNN"/>
    <property type="match status" value="1"/>
</dbReference>
<feature type="region of interest" description="Disordered" evidence="7">
    <location>
        <begin position="95"/>
        <end position="129"/>
    </location>
</feature>
<comment type="subcellular location">
    <subcellularLocation>
        <location evidence="1">Nucleus</location>
    </subcellularLocation>
</comment>
<dbReference type="InterPro" id="IPR013083">
    <property type="entry name" value="Znf_RING/FYVE/PHD"/>
</dbReference>
<evidence type="ECO:0000256" key="5">
    <source>
        <dbReference type="ARBA" id="ARBA00023242"/>
    </source>
</evidence>
<evidence type="ECO:0000256" key="6">
    <source>
        <dbReference type="PROSITE-ProRule" id="PRU00047"/>
    </source>
</evidence>